<name>A0ABW6JYA3_9BACI</name>
<feature type="coiled-coil region" evidence="1">
    <location>
        <begin position="581"/>
        <end position="619"/>
    </location>
</feature>
<dbReference type="EMBL" id="JBIACJ010000004">
    <property type="protein sequence ID" value="MFE8696489.1"/>
    <property type="molecule type" value="Genomic_DNA"/>
</dbReference>
<feature type="coiled-coil region" evidence="1">
    <location>
        <begin position="305"/>
        <end position="362"/>
    </location>
</feature>
<evidence type="ECO:0000313" key="3">
    <source>
        <dbReference type="EMBL" id="MFE8696489.1"/>
    </source>
</evidence>
<evidence type="ECO:0000256" key="2">
    <source>
        <dbReference type="SAM" id="MobiDB-lite"/>
    </source>
</evidence>
<dbReference type="RefSeq" id="WP_389218568.1">
    <property type="nucleotide sequence ID" value="NZ_JBIACJ010000004.1"/>
</dbReference>
<evidence type="ECO:0008006" key="5">
    <source>
        <dbReference type="Google" id="ProtNLM"/>
    </source>
</evidence>
<dbReference type="Proteomes" id="UP001601058">
    <property type="component" value="Unassembled WGS sequence"/>
</dbReference>
<feature type="region of interest" description="Disordered" evidence="2">
    <location>
        <begin position="445"/>
        <end position="469"/>
    </location>
</feature>
<feature type="region of interest" description="Disordered" evidence="2">
    <location>
        <begin position="925"/>
        <end position="948"/>
    </location>
</feature>
<protein>
    <recommendedName>
        <fullName evidence="5">Flagellar hook-length control protein-like C-terminal domain-containing protein</fullName>
    </recommendedName>
</protein>
<feature type="compositionally biased region" description="Polar residues" evidence="2">
    <location>
        <begin position="925"/>
        <end position="942"/>
    </location>
</feature>
<gene>
    <name evidence="3" type="ORF">ACFYKT_09090</name>
</gene>
<comment type="caution">
    <text evidence="3">The sequence shown here is derived from an EMBL/GenBank/DDBJ whole genome shotgun (WGS) entry which is preliminary data.</text>
</comment>
<organism evidence="3 4">
    <name type="scientific">Cytobacillus mangrovibacter</name>
    <dbReference type="NCBI Taxonomy" id="3299024"/>
    <lineage>
        <taxon>Bacteria</taxon>
        <taxon>Bacillati</taxon>
        <taxon>Bacillota</taxon>
        <taxon>Bacilli</taxon>
        <taxon>Bacillales</taxon>
        <taxon>Bacillaceae</taxon>
        <taxon>Cytobacillus</taxon>
    </lineage>
</organism>
<keyword evidence="4" id="KW-1185">Reference proteome</keyword>
<feature type="compositionally biased region" description="Polar residues" evidence="2">
    <location>
        <begin position="201"/>
        <end position="216"/>
    </location>
</feature>
<reference evidence="3 4" key="1">
    <citation type="submission" date="2024-08" db="EMBL/GenBank/DDBJ databases">
        <title>Two novel Cytobacillus novel species.</title>
        <authorList>
            <person name="Liu G."/>
        </authorList>
    </citation>
    <scope>NUCLEOTIDE SEQUENCE [LARGE SCALE GENOMIC DNA]</scope>
    <source>
        <strain evidence="3 4">FJAT-53684</strain>
    </source>
</reference>
<accession>A0ABW6JYA3</accession>
<proteinExistence type="predicted"/>
<keyword evidence="1" id="KW-0175">Coiled coil</keyword>
<feature type="region of interest" description="Disordered" evidence="2">
    <location>
        <begin position="195"/>
        <end position="220"/>
    </location>
</feature>
<feature type="compositionally biased region" description="Polar residues" evidence="2">
    <location>
        <begin position="445"/>
        <end position="461"/>
    </location>
</feature>
<sequence>MQVNQTSHHHLPISESSFELKEGEVYRATIKEKLTDNEAVLQIKGKELLAKFEDGVPSGNRVTILVSDRKEQMVNVKTIAADNMKAGSQVVSEEKILQSIGLTGKESPVVKQSVQILLDKGAPISKEIVNGLKGFMETAQGSNEEKIETVKALANKRLDATQVQLRAVHEALHGKPLNEVLSNLAKEINPKFKLEPKETVSKSQQEPVVQRGTTPSAKEVEPVKVVQPQAASNPTNEGIKKDNTAAQVSELVRNSREFVEKEPDLRKAIQQIREDIIKNPKIDRESAQKIEKAALEAEKLQSIGKDRLIQALKNAEAQLLKIEQQPDQSKAQQQPAAVELLKQDAQQVREFIQQVRAQAQAEPDINKILQKVQDQIINNKRIDPELVRDIERLAKQATQLDQAGRERLTKILEQVEALLKQNETQAKIPKNSSNSNVKDQSAINNQQISNSAKNAEGTDQTKTNEIRPSELIKQALKQLQKEPDLERALNQVRKEITSHPNIDLKTIDKAEKAINHATQLQDKGREIAARQNITKELTQMEQELAKTEPAPTTSQKATLDVQYDINEQLQSLNIQSKDIIVTKVTQKLAQATHDFRELKREISRNLDNVEHLINTYKKNAYPQAKQMLETAISKLDNAILKSEMMLLTDMKTEKQLMQASAQLAEAKKLLSKGDHAEAGKIVSEVKILVDKLIFKPTEQKMMHFVNKESMALENRSPSQQMLSQFGDTARGFANQEPSARQMFEMVRSLGLNHDSDVANSLVFQKNEQSLQEQQQQQNLKAALLKLTQGEETNSKVVQQAEQALTNLTGQQLLSKSDANGTLQSMFFNLPMMLGEKPENLQVFINSKNEGQQVDWENCNLYFLLETKKLGDVGILLNTTDRNLSITIKNDLPGFKERMEPLASFTKEKLKEVGYNVGSIQFTRMSSGTGKSTLQEESETQTSRVKKSRPVFTEKGMDFKI</sequence>
<evidence type="ECO:0000256" key="1">
    <source>
        <dbReference type="SAM" id="Coils"/>
    </source>
</evidence>
<evidence type="ECO:0000313" key="4">
    <source>
        <dbReference type="Proteomes" id="UP001601058"/>
    </source>
</evidence>